<organism evidence="1 2">
    <name type="scientific">Dendryphion nanum</name>
    <dbReference type="NCBI Taxonomy" id="256645"/>
    <lineage>
        <taxon>Eukaryota</taxon>
        <taxon>Fungi</taxon>
        <taxon>Dikarya</taxon>
        <taxon>Ascomycota</taxon>
        <taxon>Pezizomycotina</taxon>
        <taxon>Dothideomycetes</taxon>
        <taxon>Pleosporomycetidae</taxon>
        <taxon>Pleosporales</taxon>
        <taxon>Torulaceae</taxon>
        <taxon>Dendryphion</taxon>
    </lineage>
</organism>
<name>A0A9P9DU88_9PLEO</name>
<sequence>MSKVPGQHDGNINVNPEDMKRLVELRTSLSQLVKAIGYLQMANMNTPEPLLNWPEMFNSFATINRLTENIHNSFKEVTDEVNDDGTEVTKGDIINQLRVFPMSPFNAEGNYDFLDHTVRITPTYDEISWEDERLRAASQFCRVDPKLDVGHSAKAEEEAAKKKSGAEVEEEFGGLKRVKVDMHDEDDYPELWARAAFYSNEEVRLFGLAFPQFAPADHSGEYLDGDEAKVANIYRELGVTGETPEPVFDSAAEVQSAALPLSAMLKFMSTGTSDLASGARI</sequence>
<evidence type="ECO:0008006" key="3">
    <source>
        <dbReference type="Google" id="ProtNLM"/>
    </source>
</evidence>
<comment type="caution">
    <text evidence="1">The sequence shown here is derived from an EMBL/GenBank/DDBJ whole genome shotgun (WGS) entry which is preliminary data.</text>
</comment>
<gene>
    <name evidence="1" type="ORF">B0J11DRAFT_579142</name>
</gene>
<dbReference type="Gene3D" id="1.20.58.1710">
    <property type="match status" value="1"/>
</dbReference>
<evidence type="ECO:0000313" key="1">
    <source>
        <dbReference type="EMBL" id="KAH7126705.1"/>
    </source>
</evidence>
<dbReference type="Proteomes" id="UP000700596">
    <property type="component" value="Unassembled WGS sequence"/>
</dbReference>
<reference evidence="1" key="1">
    <citation type="journal article" date="2021" name="Nat. Commun.">
        <title>Genetic determinants of endophytism in the Arabidopsis root mycobiome.</title>
        <authorList>
            <person name="Mesny F."/>
            <person name="Miyauchi S."/>
            <person name="Thiergart T."/>
            <person name="Pickel B."/>
            <person name="Atanasova L."/>
            <person name="Karlsson M."/>
            <person name="Huettel B."/>
            <person name="Barry K.W."/>
            <person name="Haridas S."/>
            <person name="Chen C."/>
            <person name="Bauer D."/>
            <person name="Andreopoulos W."/>
            <person name="Pangilinan J."/>
            <person name="LaButti K."/>
            <person name="Riley R."/>
            <person name="Lipzen A."/>
            <person name="Clum A."/>
            <person name="Drula E."/>
            <person name="Henrissat B."/>
            <person name="Kohler A."/>
            <person name="Grigoriev I.V."/>
            <person name="Martin F.M."/>
            <person name="Hacquard S."/>
        </authorList>
    </citation>
    <scope>NUCLEOTIDE SEQUENCE</scope>
    <source>
        <strain evidence="1">MPI-CAGE-CH-0243</strain>
    </source>
</reference>
<protein>
    <recommendedName>
        <fullName evidence="3">Mediator complex subunit 8</fullName>
    </recommendedName>
</protein>
<keyword evidence="2" id="KW-1185">Reference proteome</keyword>
<dbReference type="EMBL" id="JAGMWT010000006">
    <property type="protein sequence ID" value="KAH7126705.1"/>
    <property type="molecule type" value="Genomic_DNA"/>
</dbReference>
<evidence type="ECO:0000313" key="2">
    <source>
        <dbReference type="Proteomes" id="UP000700596"/>
    </source>
</evidence>
<proteinExistence type="predicted"/>
<dbReference type="AlphaFoldDB" id="A0A9P9DU88"/>
<accession>A0A9P9DU88</accession>
<dbReference type="OrthoDB" id="5329317at2759"/>